<reference evidence="6 7" key="1">
    <citation type="journal article" date="2021" name="ISME Commun">
        <title>Automated analysis of genomic sequences facilitates high-throughput and comprehensive description of bacteria.</title>
        <authorList>
            <person name="Hitch T.C.A."/>
        </authorList>
    </citation>
    <scope>NUCLEOTIDE SEQUENCE [LARGE SCALE GENOMIC DNA]</scope>
    <source>
        <strain evidence="6 7">Sanger_23</strain>
    </source>
</reference>
<evidence type="ECO:0000256" key="1">
    <source>
        <dbReference type="ARBA" id="ARBA00022723"/>
    </source>
</evidence>
<sequence>MRGAYFLGADKEKKFEVRDMEFKELEPHQVMIQNMAAGICGTDVHIYHGEKGSADVTPPVVLGHEYSGVVTAVGSEVTEVSVGDHVTLDPNMYCGKCRPCRMGKKQNCEHLFALGVNVNGGFAEYSVAPENQCYKLNKDVPFDVAAMAEPLACAIHGIDRTDIIPGQTVLVIGGGAIGQLMIQLAKLKGASTVILSEPIEMRRKIGLSVGADAAVDPIHEDLAQAIFQITGNEGTDCVIECVGNPKIAQQAIEMAGAGGTVVLFSVPPVEGTAPLPLFDVYKKELTVRGSIINPDTHQRAVNLINSGRLEIEKLITHHYDLEHLEDAILMQMSSESIKVVIHPQD</sequence>
<evidence type="ECO:0000313" key="6">
    <source>
        <dbReference type="EMBL" id="MCU6766271.1"/>
    </source>
</evidence>
<dbReference type="CDD" id="cd08234">
    <property type="entry name" value="threonine_DH_like"/>
    <property type="match status" value="1"/>
</dbReference>
<evidence type="ECO:0000256" key="4">
    <source>
        <dbReference type="RuleBase" id="RU361277"/>
    </source>
</evidence>
<proteinExistence type="inferred from homology"/>
<comment type="caution">
    <text evidence="6">The sequence shown here is derived from an EMBL/GenBank/DDBJ whole genome shotgun (WGS) entry which is preliminary data.</text>
</comment>
<dbReference type="Pfam" id="PF00107">
    <property type="entry name" value="ADH_zinc_N"/>
    <property type="match status" value="1"/>
</dbReference>
<dbReference type="InterPro" id="IPR013154">
    <property type="entry name" value="ADH-like_N"/>
</dbReference>
<dbReference type="InterPro" id="IPR013149">
    <property type="entry name" value="ADH-like_C"/>
</dbReference>
<dbReference type="EMBL" id="JAOQJL010000027">
    <property type="protein sequence ID" value="MCU6766271.1"/>
    <property type="molecule type" value="Genomic_DNA"/>
</dbReference>
<evidence type="ECO:0000256" key="2">
    <source>
        <dbReference type="ARBA" id="ARBA00022833"/>
    </source>
</evidence>
<dbReference type="InterPro" id="IPR050129">
    <property type="entry name" value="Zn_alcohol_dh"/>
</dbReference>
<feature type="domain" description="Enoyl reductase (ER)" evidence="5">
    <location>
        <begin position="8"/>
        <end position="341"/>
    </location>
</feature>
<gene>
    <name evidence="6" type="ORF">OCV61_12735</name>
</gene>
<keyword evidence="3" id="KW-0560">Oxidoreductase</keyword>
<dbReference type="InterPro" id="IPR036291">
    <property type="entry name" value="NAD(P)-bd_dom_sf"/>
</dbReference>
<dbReference type="Gene3D" id="3.90.180.10">
    <property type="entry name" value="Medium-chain alcohol dehydrogenases, catalytic domain"/>
    <property type="match status" value="1"/>
</dbReference>
<dbReference type="Proteomes" id="UP001652409">
    <property type="component" value="Unassembled WGS sequence"/>
</dbReference>
<dbReference type="InterPro" id="IPR002328">
    <property type="entry name" value="ADH_Zn_CS"/>
</dbReference>
<keyword evidence="2 4" id="KW-0862">Zinc</keyword>
<dbReference type="PANTHER" id="PTHR43401">
    <property type="entry name" value="L-THREONINE 3-DEHYDROGENASE"/>
    <property type="match status" value="1"/>
</dbReference>
<accession>A0ABT2TWV0</accession>
<dbReference type="Pfam" id="PF08240">
    <property type="entry name" value="ADH_N"/>
    <property type="match status" value="1"/>
</dbReference>
<dbReference type="InterPro" id="IPR020843">
    <property type="entry name" value="ER"/>
</dbReference>
<dbReference type="InterPro" id="IPR011032">
    <property type="entry name" value="GroES-like_sf"/>
</dbReference>
<comment type="similarity">
    <text evidence="4">Belongs to the zinc-containing alcohol dehydrogenase family.</text>
</comment>
<dbReference type="PROSITE" id="PS00059">
    <property type="entry name" value="ADH_ZINC"/>
    <property type="match status" value="1"/>
</dbReference>
<evidence type="ECO:0000259" key="5">
    <source>
        <dbReference type="SMART" id="SM00829"/>
    </source>
</evidence>
<name>A0ABT2TWV0_9FIRM</name>
<dbReference type="SUPFAM" id="SSF51735">
    <property type="entry name" value="NAD(P)-binding Rossmann-fold domains"/>
    <property type="match status" value="1"/>
</dbReference>
<keyword evidence="7" id="KW-1185">Reference proteome</keyword>
<dbReference type="RefSeq" id="WP_158422103.1">
    <property type="nucleotide sequence ID" value="NZ_JAOQJL010000027.1"/>
</dbReference>
<dbReference type="SUPFAM" id="SSF50129">
    <property type="entry name" value="GroES-like"/>
    <property type="match status" value="1"/>
</dbReference>
<dbReference type="Gene3D" id="3.40.50.720">
    <property type="entry name" value="NAD(P)-binding Rossmann-like Domain"/>
    <property type="match status" value="1"/>
</dbReference>
<dbReference type="SMART" id="SM00829">
    <property type="entry name" value="PKS_ER"/>
    <property type="match status" value="1"/>
</dbReference>
<comment type="cofactor">
    <cofactor evidence="4">
        <name>Zn(2+)</name>
        <dbReference type="ChEBI" id="CHEBI:29105"/>
    </cofactor>
</comment>
<organism evidence="6 7">
    <name type="scientific">Blautia ammoniilytica</name>
    <dbReference type="NCBI Taxonomy" id="2981782"/>
    <lineage>
        <taxon>Bacteria</taxon>
        <taxon>Bacillati</taxon>
        <taxon>Bacillota</taxon>
        <taxon>Clostridia</taxon>
        <taxon>Lachnospirales</taxon>
        <taxon>Lachnospiraceae</taxon>
        <taxon>Blautia</taxon>
    </lineage>
</organism>
<protein>
    <submittedName>
        <fullName evidence="6">Zinc-dependent alcohol dehydrogenase family protein</fullName>
    </submittedName>
</protein>
<keyword evidence="1 4" id="KW-0479">Metal-binding</keyword>
<evidence type="ECO:0000256" key="3">
    <source>
        <dbReference type="ARBA" id="ARBA00023002"/>
    </source>
</evidence>
<evidence type="ECO:0000313" key="7">
    <source>
        <dbReference type="Proteomes" id="UP001652409"/>
    </source>
</evidence>
<dbReference type="PANTHER" id="PTHR43401:SF2">
    <property type="entry name" value="L-THREONINE 3-DEHYDROGENASE"/>
    <property type="match status" value="1"/>
</dbReference>